<keyword evidence="2 5" id="KW-0812">Transmembrane</keyword>
<evidence type="ECO:0000256" key="3">
    <source>
        <dbReference type="ARBA" id="ARBA00022989"/>
    </source>
</evidence>
<dbReference type="STRING" id="1314778.A0A5C3P8A2"/>
<dbReference type="Pfam" id="PF01040">
    <property type="entry name" value="UbiA"/>
    <property type="match status" value="1"/>
</dbReference>
<evidence type="ECO:0000313" key="6">
    <source>
        <dbReference type="EMBL" id="TFK85915.1"/>
    </source>
</evidence>
<sequence length="308" mass="34415">MSNISPPLVLSRELYLFASNAVDFLWTLYLFTRDDMLTLIIPTAIYGTFAAPPETMHHIIPRLTWIWVNLLEFNLANQTVDADEDAMNKPWRPIPSKRISQTTARMLRWILLPICFVLSCAFRVPLDCLVIHIGNICYHDLGFASHWVGKNLVNGLGLAAFNGGASMIMHHYSLTGSASGSRRDIQILNFLLISTTIHAQDFRDVVGDHATGRLTIPLAYPRASRLSMLVLLPAWSLFLCLFWHVPAFVSTVVCAFATYVGLQFCWNGGTSAKDNAGYRDYNIWLCFVHVLPFLADGGAARVLLSPIS</sequence>
<evidence type="ECO:0000256" key="2">
    <source>
        <dbReference type="ARBA" id="ARBA00022692"/>
    </source>
</evidence>
<dbReference type="CDD" id="cd13965">
    <property type="entry name" value="PT_UbiA_3"/>
    <property type="match status" value="1"/>
</dbReference>
<evidence type="ECO:0000256" key="4">
    <source>
        <dbReference type="ARBA" id="ARBA00023136"/>
    </source>
</evidence>
<proteinExistence type="predicted"/>
<reference evidence="6 7" key="1">
    <citation type="journal article" date="2019" name="Nat. Ecol. Evol.">
        <title>Megaphylogeny resolves global patterns of mushroom evolution.</title>
        <authorList>
            <person name="Varga T."/>
            <person name="Krizsan K."/>
            <person name="Foldi C."/>
            <person name="Dima B."/>
            <person name="Sanchez-Garcia M."/>
            <person name="Sanchez-Ramirez S."/>
            <person name="Szollosi G.J."/>
            <person name="Szarkandi J.G."/>
            <person name="Papp V."/>
            <person name="Albert L."/>
            <person name="Andreopoulos W."/>
            <person name="Angelini C."/>
            <person name="Antonin V."/>
            <person name="Barry K.W."/>
            <person name="Bougher N.L."/>
            <person name="Buchanan P."/>
            <person name="Buyck B."/>
            <person name="Bense V."/>
            <person name="Catcheside P."/>
            <person name="Chovatia M."/>
            <person name="Cooper J."/>
            <person name="Damon W."/>
            <person name="Desjardin D."/>
            <person name="Finy P."/>
            <person name="Geml J."/>
            <person name="Haridas S."/>
            <person name="Hughes K."/>
            <person name="Justo A."/>
            <person name="Karasinski D."/>
            <person name="Kautmanova I."/>
            <person name="Kiss B."/>
            <person name="Kocsube S."/>
            <person name="Kotiranta H."/>
            <person name="LaButti K.M."/>
            <person name="Lechner B.E."/>
            <person name="Liimatainen K."/>
            <person name="Lipzen A."/>
            <person name="Lukacs Z."/>
            <person name="Mihaltcheva S."/>
            <person name="Morgado L.N."/>
            <person name="Niskanen T."/>
            <person name="Noordeloos M.E."/>
            <person name="Ohm R.A."/>
            <person name="Ortiz-Santana B."/>
            <person name="Ovrebo C."/>
            <person name="Racz N."/>
            <person name="Riley R."/>
            <person name="Savchenko A."/>
            <person name="Shiryaev A."/>
            <person name="Soop K."/>
            <person name="Spirin V."/>
            <person name="Szebenyi C."/>
            <person name="Tomsovsky M."/>
            <person name="Tulloss R.E."/>
            <person name="Uehling J."/>
            <person name="Grigoriev I.V."/>
            <person name="Vagvolgyi C."/>
            <person name="Papp T."/>
            <person name="Martin F.M."/>
            <person name="Miettinen O."/>
            <person name="Hibbett D.S."/>
            <person name="Nagy L.G."/>
        </authorList>
    </citation>
    <scope>NUCLEOTIDE SEQUENCE [LARGE SCALE GENOMIC DNA]</scope>
    <source>
        <strain evidence="6 7">HHB13444</strain>
    </source>
</reference>
<evidence type="ECO:0000256" key="5">
    <source>
        <dbReference type="SAM" id="Phobius"/>
    </source>
</evidence>
<dbReference type="GO" id="GO:0016020">
    <property type="term" value="C:membrane"/>
    <property type="evidence" value="ECO:0007669"/>
    <property type="project" value="UniProtKB-SubCell"/>
</dbReference>
<name>A0A5C3P8A2_9APHY</name>
<protein>
    <recommendedName>
        <fullName evidence="8">UbiA prenyltransferase</fullName>
    </recommendedName>
</protein>
<dbReference type="EMBL" id="ML211226">
    <property type="protein sequence ID" value="TFK85915.1"/>
    <property type="molecule type" value="Genomic_DNA"/>
</dbReference>
<keyword evidence="4 5" id="KW-0472">Membrane</keyword>
<accession>A0A5C3P8A2</accession>
<gene>
    <name evidence="6" type="ORF">K466DRAFT_493829</name>
</gene>
<feature type="transmembrane region" description="Helical" evidence="5">
    <location>
        <begin position="282"/>
        <end position="304"/>
    </location>
</feature>
<dbReference type="InterPro" id="IPR050475">
    <property type="entry name" value="Prenyltransferase_related"/>
</dbReference>
<dbReference type="PANTHER" id="PTHR42723">
    <property type="entry name" value="CHLOROPHYLL SYNTHASE"/>
    <property type="match status" value="1"/>
</dbReference>
<organism evidence="6 7">
    <name type="scientific">Polyporus arcularius HHB13444</name>
    <dbReference type="NCBI Taxonomy" id="1314778"/>
    <lineage>
        <taxon>Eukaryota</taxon>
        <taxon>Fungi</taxon>
        <taxon>Dikarya</taxon>
        <taxon>Basidiomycota</taxon>
        <taxon>Agaricomycotina</taxon>
        <taxon>Agaricomycetes</taxon>
        <taxon>Polyporales</taxon>
        <taxon>Polyporaceae</taxon>
        <taxon>Polyporus</taxon>
    </lineage>
</organism>
<dbReference type="InParanoid" id="A0A5C3P8A2"/>
<dbReference type="Gene3D" id="1.10.357.140">
    <property type="entry name" value="UbiA prenyltransferase"/>
    <property type="match status" value="1"/>
</dbReference>
<dbReference type="AlphaFoldDB" id="A0A5C3P8A2"/>
<dbReference type="GO" id="GO:0016765">
    <property type="term" value="F:transferase activity, transferring alkyl or aryl (other than methyl) groups"/>
    <property type="evidence" value="ECO:0007669"/>
    <property type="project" value="InterPro"/>
</dbReference>
<comment type="subcellular location">
    <subcellularLocation>
        <location evidence="1">Membrane</location>
        <topology evidence="1">Multi-pass membrane protein</topology>
    </subcellularLocation>
</comment>
<dbReference type="InterPro" id="IPR044878">
    <property type="entry name" value="UbiA_sf"/>
</dbReference>
<evidence type="ECO:0000313" key="7">
    <source>
        <dbReference type="Proteomes" id="UP000308197"/>
    </source>
</evidence>
<dbReference type="Proteomes" id="UP000308197">
    <property type="component" value="Unassembled WGS sequence"/>
</dbReference>
<evidence type="ECO:0008006" key="8">
    <source>
        <dbReference type="Google" id="ProtNLM"/>
    </source>
</evidence>
<dbReference type="InterPro" id="IPR000537">
    <property type="entry name" value="UbiA_prenyltransferase"/>
</dbReference>
<dbReference type="PANTHER" id="PTHR42723:SF1">
    <property type="entry name" value="CHLOROPHYLL SYNTHASE, CHLOROPLASTIC"/>
    <property type="match status" value="1"/>
</dbReference>
<keyword evidence="7" id="KW-1185">Reference proteome</keyword>
<evidence type="ECO:0000256" key="1">
    <source>
        <dbReference type="ARBA" id="ARBA00004141"/>
    </source>
</evidence>
<feature type="transmembrane region" description="Helical" evidence="5">
    <location>
        <begin position="229"/>
        <end position="262"/>
    </location>
</feature>
<keyword evidence="3 5" id="KW-1133">Transmembrane helix</keyword>